<feature type="region of interest" description="Disordered" evidence="5">
    <location>
        <begin position="1"/>
        <end position="20"/>
    </location>
</feature>
<proteinExistence type="predicted"/>
<feature type="domain" description="HTH tetR-type" evidence="6">
    <location>
        <begin position="25"/>
        <end position="85"/>
    </location>
</feature>
<accession>A0A512DUJ0</accession>
<dbReference type="Gene3D" id="1.10.357.10">
    <property type="entry name" value="Tetracycline Repressor, domain 2"/>
    <property type="match status" value="1"/>
</dbReference>
<dbReference type="GO" id="GO:0003700">
    <property type="term" value="F:DNA-binding transcription factor activity"/>
    <property type="evidence" value="ECO:0007669"/>
    <property type="project" value="TreeGrafter"/>
</dbReference>
<evidence type="ECO:0000256" key="2">
    <source>
        <dbReference type="ARBA" id="ARBA00023125"/>
    </source>
</evidence>
<evidence type="ECO:0000256" key="5">
    <source>
        <dbReference type="SAM" id="MobiDB-lite"/>
    </source>
</evidence>
<dbReference type="Gene3D" id="1.10.10.60">
    <property type="entry name" value="Homeodomain-like"/>
    <property type="match status" value="1"/>
</dbReference>
<dbReference type="InterPro" id="IPR001647">
    <property type="entry name" value="HTH_TetR"/>
</dbReference>
<comment type="caution">
    <text evidence="7">The sequence shown here is derived from an EMBL/GenBank/DDBJ whole genome shotgun (WGS) entry which is preliminary data.</text>
</comment>
<dbReference type="Proteomes" id="UP000321523">
    <property type="component" value="Unassembled WGS sequence"/>
</dbReference>
<dbReference type="InterPro" id="IPR009057">
    <property type="entry name" value="Homeodomain-like_sf"/>
</dbReference>
<dbReference type="SUPFAM" id="SSF46689">
    <property type="entry name" value="Homeodomain-like"/>
    <property type="match status" value="1"/>
</dbReference>
<dbReference type="InterPro" id="IPR050109">
    <property type="entry name" value="HTH-type_TetR-like_transc_reg"/>
</dbReference>
<dbReference type="Pfam" id="PF14246">
    <property type="entry name" value="TetR_C_7"/>
    <property type="match status" value="1"/>
</dbReference>
<evidence type="ECO:0000313" key="8">
    <source>
        <dbReference type="Proteomes" id="UP000321523"/>
    </source>
</evidence>
<dbReference type="OrthoDB" id="9816431at2"/>
<dbReference type="GO" id="GO:0000976">
    <property type="term" value="F:transcription cis-regulatory region binding"/>
    <property type="evidence" value="ECO:0007669"/>
    <property type="project" value="TreeGrafter"/>
</dbReference>
<dbReference type="InterPro" id="IPR023772">
    <property type="entry name" value="DNA-bd_HTH_TetR-type_CS"/>
</dbReference>
<dbReference type="PANTHER" id="PTHR30055:SF146">
    <property type="entry name" value="HTH-TYPE TRANSCRIPTIONAL DUAL REGULATOR CECR"/>
    <property type="match status" value="1"/>
</dbReference>
<evidence type="ECO:0000256" key="3">
    <source>
        <dbReference type="ARBA" id="ARBA00023163"/>
    </source>
</evidence>
<keyword evidence="8" id="KW-1185">Reference proteome</keyword>
<dbReference type="InterPro" id="IPR039536">
    <property type="entry name" value="TetR_C_Proteobacteria"/>
</dbReference>
<evidence type="ECO:0000256" key="1">
    <source>
        <dbReference type="ARBA" id="ARBA00023015"/>
    </source>
</evidence>
<name>A0A512DUJ0_9PROT</name>
<keyword evidence="2 4" id="KW-0238">DNA-binding</keyword>
<reference evidence="7 8" key="1">
    <citation type="submission" date="2019-07" db="EMBL/GenBank/DDBJ databases">
        <title>Whole genome shotgun sequence of Skermanella aerolata NBRC 106429.</title>
        <authorList>
            <person name="Hosoyama A."/>
            <person name="Uohara A."/>
            <person name="Ohji S."/>
            <person name="Ichikawa N."/>
        </authorList>
    </citation>
    <scope>NUCLEOTIDE SEQUENCE [LARGE SCALE GENOMIC DNA]</scope>
    <source>
        <strain evidence="7 8">NBRC 106429</strain>
    </source>
</reference>
<dbReference type="RefSeq" id="WP_052831225.1">
    <property type="nucleotide sequence ID" value="NZ_BJYZ01000020.1"/>
</dbReference>
<sequence>MTTTATPDIRTEPTASVSGAEFKQGTKPAQIMVAAKELFTSQGFGATSMDAIARTANVSKATLYAHFSGKEELFAAIVSHTCRAQSQLLLAPSVDDLDLTDALSEIGRNFLSLILSPQAVAIFRVVIGEAVRFPDLGRIFFDSGPNQMRSSLSAFLAKKAARGQLDIEAPMRAAEHLIGMFQTPVHLHVLFGVKEGVAQGDVDKVVKDAVEAFLRAYLPRA</sequence>
<dbReference type="PRINTS" id="PR00455">
    <property type="entry name" value="HTHTETR"/>
</dbReference>
<dbReference type="FunFam" id="1.10.10.60:FF:000141">
    <property type="entry name" value="TetR family transcriptional regulator"/>
    <property type="match status" value="1"/>
</dbReference>
<dbReference type="PROSITE" id="PS50977">
    <property type="entry name" value="HTH_TETR_2"/>
    <property type="match status" value="1"/>
</dbReference>
<gene>
    <name evidence="7" type="ORF">SAE02_42800</name>
</gene>
<feature type="DNA-binding region" description="H-T-H motif" evidence="4">
    <location>
        <begin position="48"/>
        <end position="67"/>
    </location>
</feature>
<dbReference type="InterPro" id="IPR036271">
    <property type="entry name" value="Tet_transcr_reg_TetR-rel_C_sf"/>
</dbReference>
<keyword evidence="3" id="KW-0804">Transcription</keyword>
<protein>
    <submittedName>
        <fullName evidence="7">TetR family transcriptional regulator</fullName>
    </submittedName>
</protein>
<dbReference type="EMBL" id="BJYZ01000020">
    <property type="protein sequence ID" value="GEO40132.1"/>
    <property type="molecule type" value="Genomic_DNA"/>
</dbReference>
<evidence type="ECO:0000256" key="4">
    <source>
        <dbReference type="PROSITE-ProRule" id="PRU00335"/>
    </source>
</evidence>
<dbReference type="PANTHER" id="PTHR30055">
    <property type="entry name" value="HTH-TYPE TRANSCRIPTIONAL REGULATOR RUTR"/>
    <property type="match status" value="1"/>
</dbReference>
<keyword evidence="1" id="KW-0805">Transcription regulation</keyword>
<evidence type="ECO:0000259" key="6">
    <source>
        <dbReference type="PROSITE" id="PS50977"/>
    </source>
</evidence>
<dbReference type="AlphaFoldDB" id="A0A512DUJ0"/>
<organism evidence="7 8">
    <name type="scientific">Skermanella aerolata</name>
    <dbReference type="NCBI Taxonomy" id="393310"/>
    <lineage>
        <taxon>Bacteria</taxon>
        <taxon>Pseudomonadati</taxon>
        <taxon>Pseudomonadota</taxon>
        <taxon>Alphaproteobacteria</taxon>
        <taxon>Rhodospirillales</taxon>
        <taxon>Azospirillaceae</taxon>
        <taxon>Skermanella</taxon>
    </lineage>
</organism>
<dbReference type="PROSITE" id="PS01081">
    <property type="entry name" value="HTH_TETR_1"/>
    <property type="match status" value="1"/>
</dbReference>
<dbReference type="SUPFAM" id="SSF48498">
    <property type="entry name" value="Tetracyclin repressor-like, C-terminal domain"/>
    <property type="match status" value="1"/>
</dbReference>
<dbReference type="Pfam" id="PF00440">
    <property type="entry name" value="TetR_N"/>
    <property type="match status" value="1"/>
</dbReference>
<evidence type="ECO:0000313" key="7">
    <source>
        <dbReference type="EMBL" id="GEO40132.1"/>
    </source>
</evidence>